<evidence type="ECO:0000256" key="1">
    <source>
        <dbReference type="ARBA" id="ARBA00023125"/>
    </source>
</evidence>
<dbReference type="SUPFAM" id="SSF55785">
    <property type="entry name" value="PYP-like sensor domain (PAS domain)"/>
    <property type="match status" value="1"/>
</dbReference>
<dbReference type="CDD" id="cd00130">
    <property type="entry name" value="PAS"/>
    <property type="match status" value="1"/>
</dbReference>
<dbReference type="InterPro" id="IPR035965">
    <property type="entry name" value="PAS-like_dom_sf"/>
</dbReference>
<feature type="domain" description="HTH araC/xylS-type" evidence="2">
    <location>
        <begin position="150"/>
        <end position="248"/>
    </location>
</feature>
<dbReference type="AlphaFoldDB" id="A0A4R0NCJ9"/>
<reference evidence="3 4" key="1">
    <citation type="submission" date="2019-02" db="EMBL/GenBank/DDBJ databases">
        <title>Pedobacter sp. RP-1-14 sp. nov., isolated from Arctic soil.</title>
        <authorList>
            <person name="Dahal R.H."/>
        </authorList>
    </citation>
    <scope>NUCLEOTIDE SEQUENCE [LARGE SCALE GENOMIC DNA]</scope>
    <source>
        <strain evidence="3 4">RP-1-14</strain>
    </source>
</reference>
<accession>A0A4R0NCJ9</accession>
<evidence type="ECO:0000259" key="2">
    <source>
        <dbReference type="PROSITE" id="PS01124"/>
    </source>
</evidence>
<keyword evidence="4" id="KW-1185">Reference proteome</keyword>
<dbReference type="InterPro" id="IPR018060">
    <property type="entry name" value="HTH_AraC"/>
</dbReference>
<dbReference type="EMBL" id="SJSL01000008">
    <property type="protein sequence ID" value="TCC98050.1"/>
    <property type="molecule type" value="Genomic_DNA"/>
</dbReference>
<dbReference type="GO" id="GO:0003700">
    <property type="term" value="F:DNA-binding transcription factor activity"/>
    <property type="evidence" value="ECO:0007669"/>
    <property type="project" value="InterPro"/>
</dbReference>
<proteinExistence type="predicted"/>
<evidence type="ECO:0000313" key="4">
    <source>
        <dbReference type="Proteomes" id="UP000293347"/>
    </source>
</evidence>
<dbReference type="Proteomes" id="UP000293347">
    <property type="component" value="Unassembled WGS sequence"/>
</dbReference>
<dbReference type="GO" id="GO:0043565">
    <property type="term" value="F:sequence-specific DNA binding"/>
    <property type="evidence" value="ECO:0007669"/>
    <property type="project" value="InterPro"/>
</dbReference>
<protein>
    <submittedName>
        <fullName evidence="3">Helix-turn-helix domain-containing protein</fullName>
    </submittedName>
</protein>
<dbReference type="InterPro" id="IPR000014">
    <property type="entry name" value="PAS"/>
</dbReference>
<name>A0A4R0NCJ9_9SPHI</name>
<dbReference type="OrthoDB" id="1522284at2"/>
<dbReference type="SMART" id="SM00342">
    <property type="entry name" value="HTH_ARAC"/>
    <property type="match status" value="1"/>
</dbReference>
<organism evidence="3 4">
    <name type="scientific">Pedobacter psychroterrae</name>
    <dbReference type="NCBI Taxonomy" id="2530453"/>
    <lineage>
        <taxon>Bacteria</taxon>
        <taxon>Pseudomonadati</taxon>
        <taxon>Bacteroidota</taxon>
        <taxon>Sphingobacteriia</taxon>
        <taxon>Sphingobacteriales</taxon>
        <taxon>Sphingobacteriaceae</taxon>
        <taxon>Pedobacter</taxon>
    </lineage>
</organism>
<keyword evidence="1" id="KW-0238">DNA-binding</keyword>
<gene>
    <name evidence="3" type="ORF">EZ437_19595</name>
</gene>
<dbReference type="PROSITE" id="PS01124">
    <property type="entry name" value="HTH_ARAC_FAMILY_2"/>
    <property type="match status" value="1"/>
</dbReference>
<dbReference type="Gene3D" id="3.30.450.20">
    <property type="entry name" value="PAS domain"/>
    <property type="match status" value="1"/>
</dbReference>
<dbReference type="Pfam" id="PF12833">
    <property type="entry name" value="HTH_18"/>
    <property type="match status" value="1"/>
</dbReference>
<dbReference type="PANTHER" id="PTHR43280">
    <property type="entry name" value="ARAC-FAMILY TRANSCRIPTIONAL REGULATOR"/>
    <property type="match status" value="1"/>
</dbReference>
<dbReference type="PANTHER" id="PTHR43280:SF28">
    <property type="entry name" value="HTH-TYPE TRANSCRIPTIONAL ACTIVATOR RHAS"/>
    <property type="match status" value="1"/>
</dbReference>
<sequence length="248" mass="28586">MFLNLRELKPRPMNSNFLKENFCFDDFFELSPDFMCIASHEGYFIKVNSVLMDSLGYSLGELLTRPIDSFLLSDEKAINFSNADLAVEAIPCLNRECRFITKRGEVISVTWTATPLDQFILAIGKKTIIKNRATEQGTSSYTAADHLWLSRFETVVRKYTRKIDLSLDIICDELAIGERQLFRRTRTIVGVTPNQYVRKIRLQIAMEAIQTGKYRTISEISYAAGFQTPSYFKKLFKHSYNIDIENLL</sequence>
<comment type="caution">
    <text evidence="3">The sequence shown here is derived from an EMBL/GenBank/DDBJ whole genome shotgun (WGS) entry which is preliminary data.</text>
</comment>
<dbReference type="Gene3D" id="1.10.10.60">
    <property type="entry name" value="Homeodomain-like"/>
    <property type="match status" value="1"/>
</dbReference>
<evidence type="ECO:0000313" key="3">
    <source>
        <dbReference type="EMBL" id="TCC98050.1"/>
    </source>
</evidence>
<dbReference type="NCBIfam" id="TIGR00229">
    <property type="entry name" value="sensory_box"/>
    <property type="match status" value="1"/>
</dbReference>